<accession>A0A820F285</accession>
<evidence type="ECO:0000313" key="3">
    <source>
        <dbReference type="EMBL" id="CAF4257458.1"/>
    </source>
</evidence>
<comment type="caution">
    <text evidence="3">The sequence shown here is derived from an EMBL/GenBank/DDBJ whole genome shotgun (WGS) entry which is preliminary data.</text>
</comment>
<dbReference type="Proteomes" id="UP000663881">
    <property type="component" value="Unassembled WGS sequence"/>
</dbReference>
<protein>
    <submittedName>
        <fullName evidence="3">Uncharacterized protein</fullName>
    </submittedName>
</protein>
<dbReference type="Proteomes" id="UP000663891">
    <property type="component" value="Unassembled WGS sequence"/>
</dbReference>
<dbReference type="Proteomes" id="UP000663845">
    <property type="component" value="Unassembled WGS sequence"/>
</dbReference>
<dbReference type="AlphaFoldDB" id="A0A820F285"/>
<reference evidence="3" key="1">
    <citation type="submission" date="2021-02" db="EMBL/GenBank/DDBJ databases">
        <authorList>
            <person name="Nowell W R."/>
        </authorList>
    </citation>
    <scope>NUCLEOTIDE SEQUENCE</scope>
</reference>
<evidence type="ECO:0000313" key="2">
    <source>
        <dbReference type="EMBL" id="CAF1187301.1"/>
    </source>
</evidence>
<dbReference type="EMBL" id="CAJNON010000283">
    <property type="protein sequence ID" value="CAF1167261.1"/>
    <property type="molecule type" value="Genomic_DNA"/>
</dbReference>
<organism evidence="3 4">
    <name type="scientific">Adineta steineri</name>
    <dbReference type="NCBI Taxonomy" id="433720"/>
    <lineage>
        <taxon>Eukaryota</taxon>
        <taxon>Metazoa</taxon>
        <taxon>Spiralia</taxon>
        <taxon>Gnathifera</taxon>
        <taxon>Rotifera</taxon>
        <taxon>Eurotatoria</taxon>
        <taxon>Bdelloidea</taxon>
        <taxon>Adinetida</taxon>
        <taxon>Adinetidae</taxon>
        <taxon>Adineta</taxon>
    </lineage>
</organism>
<evidence type="ECO:0000313" key="1">
    <source>
        <dbReference type="EMBL" id="CAF1167261.1"/>
    </source>
</evidence>
<sequence length="124" mass="14928">MNSGHMFSICKKLRILTFYADKQYDHPENELQLLLNRMPNLHTLELCLDEDEIEYKPFSNLKHDSIRCLDFEYYTFNREECELLIHSQLSQKCEVLMLSTKHLDDILQLINQLRNLRSLKIRLL</sequence>
<name>A0A820F285_9BILA</name>
<proteinExistence type="predicted"/>
<dbReference type="EMBL" id="CAJNOG010000344">
    <property type="protein sequence ID" value="CAF1187301.1"/>
    <property type="molecule type" value="Genomic_DNA"/>
</dbReference>
<dbReference type="EMBL" id="CAJOAY010012840">
    <property type="protein sequence ID" value="CAF4257458.1"/>
    <property type="molecule type" value="Genomic_DNA"/>
</dbReference>
<evidence type="ECO:0000313" key="4">
    <source>
        <dbReference type="Proteomes" id="UP000663881"/>
    </source>
</evidence>
<gene>
    <name evidence="2" type="ORF">JYZ213_LOCUS26131</name>
    <name evidence="3" type="ORF">OKA104_LOCUS43940</name>
    <name evidence="1" type="ORF">VCS650_LOCUS23710</name>
</gene>